<feature type="compositionally biased region" description="Low complexity" evidence="1">
    <location>
        <begin position="89"/>
        <end position="102"/>
    </location>
</feature>
<dbReference type="Proteomes" id="UP001352852">
    <property type="component" value="Unassembled WGS sequence"/>
</dbReference>
<evidence type="ECO:0000313" key="2">
    <source>
        <dbReference type="EMBL" id="MED6293785.1"/>
    </source>
</evidence>
<dbReference type="EMBL" id="JAHUTJ010074833">
    <property type="protein sequence ID" value="MED6293785.1"/>
    <property type="molecule type" value="Genomic_DNA"/>
</dbReference>
<proteinExistence type="predicted"/>
<organism evidence="2 3">
    <name type="scientific">Characodon lateralis</name>
    <dbReference type="NCBI Taxonomy" id="208331"/>
    <lineage>
        <taxon>Eukaryota</taxon>
        <taxon>Metazoa</taxon>
        <taxon>Chordata</taxon>
        <taxon>Craniata</taxon>
        <taxon>Vertebrata</taxon>
        <taxon>Euteleostomi</taxon>
        <taxon>Actinopterygii</taxon>
        <taxon>Neopterygii</taxon>
        <taxon>Teleostei</taxon>
        <taxon>Neoteleostei</taxon>
        <taxon>Acanthomorphata</taxon>
        <taxon>Ovalentaria</taxon>
        <taxon>Atherinomorphae</taxon>
        <taxon>Cyprinodontiformes</taxon>
        <taxon>Goodeidae</taxon>
        <taxon>Characodon</taxon>
    </lineage>
</organism>
<gene>
    <name evidence="2" type="ORF">CHARACLAT_014242</name>
</gene>
<keyword evidence="3" id="KW-1185">Reference proteome</keyword>
<evidence type="ECO:0000313" key="3">
    <source>
        <dbReference type="Proteomes" id="UP001352852"/>
    </source>
</evidence>
<reference evidence="2 3" key="1">
    <citation type="submission" date="2021-06" db="EMBL/GenBank/DDBJ databases">
        <authorList>
            <person name="Palmer J.M."/>
        </authorList>
    </citation>
    <scope>NUCLEOTIDE SEQUENCE [LARGE SCALE GENOMIC DNA]</scope>
    <source>
        <strain evidence="2 3">CL_MEX2019</strain>
        <tissue evidence="2">Muscle</tissue>
    </source>
</reference>
<evidence type="ECO:0000256" key="1">
    <source>
        <dbReference type="SAM" id="MobiDB-lite"/>
    </source>
</evidence>
<sequence length="102" mass="10813">MPALQICNISEETWFCLKKSVFGEVFPGSVLCSETYLSVSIYFSSSLPSLMLLIEADAPLGEFGGEGRALYQRAGGDGGEGERRGDSSRGGLLQGDSLGDRA</sequence>
<comment type="caution">
    <text evidence="2">The sequence shown here is derived from an EMBL/GenBank/DDBJ whole genome shotgun (WGS) entry which is preliminary data.</text>
</comment>
<accession>A0ABU7F3X9</accession>
<protein>
    <submittedName>
        <fullName evidence="2">Uncharacterized protein</fullName>
    </submittedName>
</protein>
<feature type="region of interest" description="Disordered" evidence="1">
    <location>
        <begin position="71"/>
        <end position="102"/>
    </location>
</feature>
<name>A0ABU7F3X9_9TELE</name>